<feature type="region of interest" description="Disordered" evidence="1">
    <location>
        <begin position="352"/>
        <end position="371"/>
    </location>
</feature>
<feature type="compositionally biased region" description="Low complexity" evidence="1">
    <location>
        <begin position="77"/>
        <end position="98"/>
    </location>
</feature>
<dbReference type="InParanoid" id="A0A5C3NXE2"/>
<accession>A0A5C3NXE2</accession>
<dbReference type="EMBL" id="ML212743">
    <property type="protein sequence ID" value="TFK78173.1"/>
    <property type="molecule type" value="Genomic_DNA"/>
</dbReference>
<gene>
    <name evidence="2" type="ORF">K466DRAFT_571006</name>
</gene>
<dbReference type="Proteomes" id="UP000308197">
    <property type="component" value="Unassembled WGS sequence"/>
</dbReference>
<evidence type="ECO:0000313" key="3">
    <source>
        <dbReference type="Proteomes" id="UP000308197"/>
    </source>
</evidence>
<feature type="compositionally biased region" description="Low complexity" evidence="1">
    <location>
        <begin position="47"/>
        <end position="69"/>
    </location>
</feature>
<feature type="region of interest" description="Disordered" evidence="1">
    <location>
        <begin position="1"/>
        <end position="113"/>
    </location>
</feature>
<proteinExistence type="predicted"/>
<feature type="non-terminal residue" evidence="2">
    <location>
        <position position="393"/>
    </location>
</feature>
<feature type="region of interest" description="Disordered" evidence="1">
    <location>
        <begin position="128"/>
        <end position="157"/>
    </location>
</feature>
<keyword evidence="3" id="KW-1185">Reference proteome</keyword>
<evidence type="ECO:0000313" key="2">
    <source>
        <dbReference type="EMBL" id="TFK78173.1"/>
    </source>
</evidence>
<dbReference type="AlphaFoldDB" id="A0A5C3NXE2"/>
<sequence length="393" mass="43133">MASEPQQGRKRRSLSEIFGSQRTPRRPGLAGVQTPRATLDTPRATLSSTPRTASAMSRAAAASSTPRSTFLAPARDSSPSDSETTTTTSSSQTSAVTSPIQPSLASSALKRRHSVDDDDAYIIPVKGSRDASVTKRRRTIATPPARPPGVQPLPPQRRRKSAIDLHSTVIISDSECPVVIPPELAAIMAEGSSRRLTDQTRAEVSYISDSDQERPPAHLMFTDDKSEIMSRLRPRRRNRTVTKLLMALDRALSVGLSGMLLRDIPHHFLAGCYPKTCGWRTSCPPGPPNMEFEAGWMLLLRDEWQPGGVNRARRRKPLYADSDSDDGTSTPCEKHTHIDWCHRDDRTSVHTTYHELPASPNKRPRAASMPSSFTMPSLVSLDCSSSLYDTNGN</sequence>
<evidence type="ECO:0000256" key="1">
    <source>
        <dbReference type="SAM" id="MobiDB-lite"/>
    </source>
</evidence>
<feature type="compositionally biased region" description="Pro residues" evidence="1">
    <location>
        <begin position="144"/>
        <end position="155"/>
    </location>
</feature>
<name>A0A5C3NXE2_9APHY</name>
<organism evidence="2 3">
    <name type="scientific">Polyporus arcularius HHB13444</name>
    <dbReference type="NCBI Taxonomy" id="1314778"/>
    <lineage>
        <taxon>Eukaryota</taxon>
        <taxon>Fungi</taxon>
        <taxon>Dikarya</taxon>
        <taxon>Basidiomycota</taxon>
        <taxon>Agaricomycotina</taxon>
        <taxon>Agaricomycetes</taxon>
        <taxon>Polyporales</taxon>
        <taxon>Polyporaceae</taxon>
        <taxon>Polyporus</taxon>
    </lineage>
</organism>
<protein>
    <submittedName>
        <fullName evidence="2">Uncharacterized protein</fullName>
    </submittedName>
</protein>
<reference evidence="2 3" key="1">
    <citation type="journal article" date="2019" name="Nat. Ecol. Evol.">
        <title>Megaphylogeny resolves global patterns of mushroom evolution.</title>
        <authorList>
            <person name="Varga T."/>
            <person name="Krizsan K."/>
            <person name="Foldi C."/>
            <person name="Dima B."/>
            <person name="Sanchez-Garcia M."/>
            <person name="Sanchez-Ramirez S."/>
            <person name="Szollosi G.J."/>
            <person name="Szarkandi J.G."/>
            <person name="Papp V."/>
            <person name="Albert L."/>
            <person name="Andreopoulos W."/>
            <person name="Angelini C."/>
            <person name="Antonin V."/>
            <person name="Barry K.W."/>
            <person name="Bougher N.L."/>
            <person name="Buchanan P."/>
            <person name="Buyck B."/>
            <person name="Bense V."/>
            <person name="Catcheside P."/>
            <person name="Chovatia M."/>
            <person name="Cooper J."/>
            <person name="Damon W."/>
            <person name="Desjardin D."/>
            <person name="Finy P."/>
            <person name="Geml J."/>
            <person name="Haridas S."/>
            <person name="Hughes K."/>
            <person name="Justo A."/>
            <person name="Karasinski D."/>
            <person name="Kautmanova I."/>
            <person name="Kiss B."/>
            <person name="Kocsube S."/>
            <person name="Kotiranta H."/>
            <person name="LaButti K.M."/>
            <person name="Lechner B.E."/>
            <person name="Liimatainen K."/>
            <person name="Lipzen A."/>
            <person name="Lukacs Z."/>
            <person name="Mihaltcheva S."/>
            <person name="Morgado L.N."/>
            <person name="Niskanen T."/>
            <person name="Noordeloos M.E."/>
            <person name="Ohm R.A."/>
            <person name="Ortiz-Santana B."/>
            <person name="Ovrebo C."/>
            <person name="Racz N."/>
            <person name="Riley R."/>
            <person name="Savchenko A."/>
            <person name="Shiryaev A."/>
            <person name="Soop K."/>
            <person name="Spirin V."/>
            <person name="Szebenyi C."/>
            <person name="Tomsovsky M."/>
            <person name="Tulloss R.E."/>
            <person name="Uehling J."/>
            <person name="Grigoriev I.V."/>
            <person name="Vagvolgyi C."/>
            <person name="Papp T."/>
            <person name="Martin F.M."/>
            <person name="Miettinen O."/>
            <person name="Hibbett D.S."/>
            <person name="Nagy L.G."/>
        </authorList>
    </citation>
    <scope>NUCLEOTIDE SEQUENCE [LARGE SCALE GENOMIC DNA]</scope>
    <source>
        <strain evidence="2 3">HHB13444</strain>
    </source>
</reference>